<keyword evidence="2" id="KW-0689">Ribosomal protein</keyword>
<sequence>MASCGHGSLIKVDTLFKRYQVKPRRKQEDKMDYNAQKHLLTQDKIIICQIAHAYMEGDMIACAVNAHELSKYGVKTRLTKHAAPYHTDLLDKIYEGQVGVTRGNHKEDCPLIRPGLFSCRKMEIEKQGFQILSQSPQTL</sequence>
<dbReference type="GO" id="GO:0000027">
    <property type="term" value="P:ribosomal large subunit assembly"/>
    <property type="evidence" value="ECO:0007669"/>
    <property type="project" value="TreeGrafter"/>
</dbReference>
<dbReference type="SUPFAM" id="SSF53137">
    <property type="entry name" value="Translational machinery components"/>
    <property type="match status" value="1"/>
</dbReference>
<reference evidence="4" key="1">
    <citation type="submission" date="2020-12" db="EMBL/GenBank/DDBJ databases">
        <authorList>
            <consortium name="Molecular Ecology Group"/>
        </authorList>
    </citation>
    <scope>NUCLEOTIDE SEQUENCE</scope>
    <source>
        <strain evidence="4">TBG_1078</strain>
    </source>
</reference>
<dbReference type="GO" id="GO:0003735">
    <property type="term" value="F:structural constituent of ribosome"/>
    <property type="evidence" value="ECO:0007669"/>
    <property type="project" value="InterPro"/>
</dbReference>
<dbReference type="GO" id="GO:0022625">
    <property type="term" value="C:cytosolic large ribosomal subunit"/>
    <property type="evidence" value="ECO:0007669"/>
    <property type="project" value="TreeGrafter"/>
</dbReference>
<dbReference type="Proteomes" id="UP000645828">
    <property type="component" value="Unassembled WGS sequence"/>
</dbReference>
<dbReference type="GO" id="GO:0006412">
    <property type="term" value="P:translation"/>
    <property type="evidence" value="ECO:0007669"/>
    <property type="project" value="InterPro"/>
</dbReference>
<dbReference type="Pfam" id="PF17144">
    <property type="entry name" value="Ribosomal_L5e"/>
    <property type="match status" value="1"/>
</dbReference>
<evidence type="ECO:0000256" key="1">
    <source>
        <dbReference type="ARBA" id="ARBA00007116"/>
    </source>
</evidence>
<dbReference type="PANTHER" id="PTHR23410:SF12">
    <property type="entry name" value="LARGE RIBOSOMAL SUBUNIT PROTEIN UL18"/>
    <property type="match status" value="1"/>
</dbReference>
<dbReference type="InterPro" id="IPR005485">
    <property type="entry name" value="Rbsml_uL18_euk_arch"/>
</dbReference>
<accession>A0A811YB18</accession>
<comment type="caution">
    <text evidence="4">The sequence shown here is derived from an EMBL/GenBank/DDBJ whole genome shotgun (WGS) entry which is preliminary data.</text>
</comment>
<evidence type="ECO:0000313" key="5">
    <source>
        <dbReference type="Proteomes" id="UP000645828"/>
    </source>
</evidence>
<dbReference type="GO" id="GO:0008097">
    <property type="term" value="F:5S rRNA binding"/>
    <property type="evidence" value="ECO:0007669"/>
    <property type="project" value="InterPro"/>
</dbReference>
<gene>
    <name evidence="4" type="ORF">NYPRO_LOCUS6614</name>
</gene>
<evidence type="ECO:0000256" key="2">
    <source>
        <dbReference type="ARBA" id="ARBA00022980"/>
    </source>
</evidence>
<dbReference type="AlphaFoldDB" id="A0A811YB18"/>
<evidence type="ECO:0000256" key="3">
    <source>
        <dbReference type="ARBA" id="ARBA00023274"/>
    </source>
</evidence>
<keyword evidence="5" id="KW-1185">Reference proteome</keyword>
<name>A0A811YB18_NYCPR</name>
<protein>
    <submittedName>
        <fullName evidence="4">(raccoon dog) hypothetical protein</fullName>
    </submittedName>
</protein>
<proteinExistence type="inferred from homology"/>
<dbReference type="PANTHER" id="PTHR23410">
    <property type="entry name" value="RIBOSOMAL PROTEIN L5-RELATED"/>
    <property type="match status" value="1"/>
</dbReference>
<evidence type="ECO:0000313" key="4">
    <source>
        <dbReference type="EMBL" id="CAD7673819.1"/>
    </source>
</evidence>
<organism evidence="4 5">
    <name type="scientific">Nyctereutes procyonoides</name>
    <name type="common">Raccoon dog</name>
    <name type="synonym">Canis procyonoides</name>
    <dbReference type="NCBI Taxonomy" id="34880"/>
    <lineage>
        <taxon>Eukaryota</taxon>
        <taxon>Metazoa</taxon>
        <taxon>Chordata</taxon>
        <taxon>Craniata</taxon>
        <taxon>Vertebrata</taxon>
        <taxon>Euteleostomi</taxon>
        <taxon>Mammalia</taxon>
        <taxon>Eutheria</taxon>
        <taxon>Laurasiatheria</taxon>
        <taxon>Carnivora</taxon>
        <taxon>Caniformia</taxon>
        <taxon>Canidae</taxon>
        <taxon>Nyctereutes</taxon>
    </lineage>
</organism>
<keyword evidence="3" id="KW-0687">Ribonucleoprotein</keyword>
<dbReference type="Gene3D" id="3.30.420.100">
    <property type="match status" value="1"/>
</dbReference>
<comment type="similarity">
    <text evidence="1">Belongs to the universal ribosomal protein uL18 family.</text>
</comment>
<dbReference type="EMBL" id="CAJHUB010000672">
    <property type="protein sequence ID" value="CAD7673819.1"/>
    <property type="molecule type" value="Genomic_DNA"/>
</dbReference>